<dbReference type="FunFam" id="3.40.930.10:FF:000009">
    <property type="entry name" value="PTS system, fructose specific IIABC component"/>
    <property type="match status" value="1"/>
</dbReference>
<evidence type="ECO:0000256" key="1">
    <source>
        <dbReference type="ARBA" id="ARBA00004496"/>
    </source>
</evidence>
<evidence type="ECO:0000313" key="8">
    <source>
        <dbReference type="EMBL" id="QKJ25861.1"/>
    </source>
</evidence>
<dbReference type="Pfam" id="PF00359">
    <property type="entry name" value="PTS_EIIA_2"/>
    <property type="match status" value="1"/>
</dbReference>
<protein>
    <submittedName>
        <fullName evidence="8">PTS sugar transporter subunit IIA</fullName>
    </submittedName>
</protein>
<dbReference type="Gene3D" id="3.40.930.10">
    <property type="entry name" value="Mannitol-specific EII, Chain A"/>
    <property type="match status" value="1"/>
</dbReference>
<feature type="domain" description="PTS EIIA type-2" evidence="7">
    <location>
        <begin position="4"/>
        <end position="147"/>
    </location>
</feature>
<sequence length="150" mass="15999">MSHPITTPEIVIVEIDAQTKEQAVRQLAEKLLAAGRLTALDAYLEAVAAREEHFPTGIEGGVAIPHAQSDLVTIPSVAVATTSKGIDFGADDGASHLIFLIAAPASGENTHLEILGSLARKIMHEEFRDRLRAESDPAEIASIVTKEVQK</sequence>
<dbReference type="RefSeq" id="WP_173494157.1">
    <property type="nucleotide sequence ID" value="NZ_CP054056.1"/>
</dbReference>
<dbReference type="PANTHER" id="PTHR47738:SF2">
    <property type="entry name" value="PTS SYSTEM FRUCTOSE-LIKE EIIA COMPONENT"/>
    <property type="match status" value="1"/>
</dbReference>
<dbReference type="GO" id="GO:0008982">
    <property type="term" value="F:protein-N(PI)-phosphohistidine-sugar phosphotransferase activity"/>
    <property type="evidence" value="ECO:0007669"/>
    <property type="project" value="InterPro"/>
</dbReference>
<dbReference type="CDD" id="cd00211">
    <property type="entry name" value="PTS_IIA_fru"/>
    <property type="match status" value="1"/>
</dbReference>
<keyword evidence="6" id="KW-0598">Phosphotransferase system</keyword>
<name>A0A7D4PRD1_9MICO</name>
<dbReference type="PANTHER" id="PTHR47738">
    <property type="entry name" value="PTS SYSTEM FRUCTOSE-LIKE EIIA COMPONENT-RELATED"/>
    <property type="match status" value="1"/>
</dbReference>
<keyword evidence="2" id="KW-0813">Transport</keyword>
<dbReference type="KEGG" id="aqg:HRU87_06860"/>
<reference evidence="8 9" key="1">
    <citation type="submission" date="2020-05" db="EMBL/GenBank/DDBJ databases">
        <title>Aquirufa sp. strain 15G-AUS-rot a new Aquirufa species.</title>
        <authorList>
            <person name="Pitt A."/>
            <person name="Hahn M.W."/>
        </authorList>
    </citation>
    <scope>NUCLEOTIDE SEQUENCE [LARGE SCALE GENOMIC DNA]</scope>
    <source>
        <strain evidence="8 9">15G-AUS-rot</strain>
    </source>
</reference>
<accession>A0A7D4PRD1</accession>
<comment type="subcellular location">
    <subcellularLocation>
        <location evidence="1">Cytoplasm</location>
    </subcellularLocation>
</comment>
<keyword evidence="5" id="KW-0808">Transferase</keyword>
<dbReference type="Proteomes" id="UP000501003">
    <property type="component" value="Chromosome"/>
</dbReference>
<organism evidence="8 9">
    <name type="scientific">Aquiluna borgnonia</name>
    <dbReference type="NCBI Taxonomy" id="2499157"/>
    <lineage>
        <taxon>Bacteria</taxon>
        <taxon>Bacillati</taxon>
        <taxon>Actinomycetota</taxon>
        <taxon>Actinomycetes</taxon>
        <taxon>Micrococcales</taxon>
        <taxon>Microbacteriaceae</taxon>
        <taxon>Luna cluster</taxon>
        <taxon>Luna-1 subcluster</taxon>
        <taxon>Aquiluna</taxon>
    </lineage>
</organism>
<dbReference type="InterPro" id="IPR051541">
    <property type="entry name" value="PTS_SugarTrans_NitroReg"/>
</dbReference>
<evidence type="ECO:0000256" key="6">
    <source>
        <dbReference type="ARBA" id="ARBA00022683"/>
    </source>
</evidence>
<evidence type="ECO:0000256" key="5">
    <source>
        <dbReference type="ARBA" id="ARBA00022679"/>
    </source>
</evidence>
<keyword evidence="3" id="KW-0597">Phosphoprotein</keyword>
<evidence type="ECO:0000259" key="7">
    <source>
        <dbReference type="PROSITE" id="PS51094"/>
    </source>
</evidence>
<evidence type="ECO:0000313" key="9">
    <source>
        <dbReference type="Proteomes" id="UP000501003"/>
    </source>
</evidence>
<dbReference type="EMBL" id="CP054056">
    <property type="protein sequence ID" value="QKJ25861.1"/>
    <property type="molecule type" value="Genomic_DNA"/>
</dbReference>
<keyword evidence="9" id="KW-1185">Reference proteome</keyword>
<dbReference type="AlphaFoldDB" id="A0A7D4PRD1"/>
<dbReference type="InterPro" id="IPR002178">
    <property type="entry name" value="PTS_EIIA_type-2_dom"/>
</dbReference>
<evidence type="ECO:0000256" key="2">
    <source>
        <dbReference type="ARBA" id="ARBA00022448"/>
    </source>
</evidence>
<evidence type="ECO:0000256" key="4">
    <source>
        <dbReference type="ARBA" id="ARBA00022597"/>
    </source>
</evidence>
<dbReference type="GO" id="GO:0005737">
    <property type="term" value="C:cytoplasm"/>
    <property type="evidence" value="ECO:0007669"/>
    <property type="project" value="UniProtKB-SubCell"/>
</dbReference>
<dbReference type="GO" id="GO:0016020">
    <property type="term" value="C:membrane"/>
    <property type="evidence" value="ECO:0007669"/>
    <property type="project" value="InterPro"/>
</dbReference>
<dbReference type="NCBIfam" id="TIGR00848">
    <property type="entry name" value="fruA"/>
    <property type="match status" value="1"/>
</dbReference>
<evidence type="ECO:0000256" key="3">
    <source>
        <dbReference type="ARBA" id="ARBA00022553"/>
    </source>
</evidence>
<dbReference type="PROSITE" id="PS51094">
    <property type="entry name" value="PTS_EIIA_TYPE_2"/>
    <property type="match status" value="1"/>
</dbReference>
<dbReference type="SUPFAM" id="SSF55804">
    <property type="entry name" value="Phoshotransferase/anion transport protein"/>
    <property type="match status" value="1"/>
</dbReference>
<dbReference type="InterPro" id="IPR004715">
    <property type="entry name" value="PTS_IIA_fruc"/>
</dbReference>
<keyword evidence="4 8" id="KW-0762">Sugar transport</keyword>
<gene>
    <name evidence="8" type="ORF">HRU87_06860</name>
</gene>
<proteinExistence type="predicted"/>
<dbReference type="InterPro" id="IPR016152">
    <property type="entry name" value="PTrfase/Anion_transptr"/>
</dbReference>
<dbReference type="GO" id="GO:0009401">
    <property type="term" value="P:phosphoenolpyruvate-dependent sugar phosphotransferase system"/>
    <property type="evidence" value="ECO:0007669"/>
    <property type="project" value="UniProtKB-KW"/>
</dbReference>